<keyword evidence="7" id="KW-1185">Reference proteome</keyword>
<dbReference type="Proteomes" id="UP000033115">
    <property type="component" value="Chromosome"/>
</dbReference>
<dbReference type="GO" id="GO:0022857">
    <property type="term" value="F:transmembrane transporter activity"/>
    <property type="evidence" value="ECO:0007669"/>
    <property type="project" value="InterPro"/>
</dbReference>
<feature type="transmembrane region" description="Helical" evidence="5">
    <location>
        <begin position="41"/>
        <end position="60"/>
    </location>
</feature>
<gene>
    <name evidence="6" type="ORF">CSCA_3775</name>
</gene>
<comment type="subcellular location">
    <subcellularLocation>
        <location evidence="1">Membrane</location>
        <topology evidence="1">Multi-pass membrane protein</topology>
    </subcellularLocation>
</comment>
<evidence type="ECO:0000256" key="4">
    <source>
        <dbReference type="ARBA" id="ARBA00023136"/>
    </source>
</evidence>
<dbReference type="PANTHER" id="PTHR47704">
    <property type="entry name" value="POTASSIUM TRANSPORTER KIMA"/>
    <property type="match status" value="1"/>
</dbReference>
<dbReference type="EMBL" id="CP009933">
    <property type="protein sequence ID" value="AKA70900.1"/>
    <property type="molecule type" value="Genomic_DNA"/>
</dbReference>
<feature type="transmembrane region" description="Helical" evidence="5">
    <location>
        <begin position="214"/>
        <end position="233"/>
    </location>
</feature>
<sequence length="615" mass="67586">MLKKLIKILFGEPLSNEQAAGEKYNIPFGLAVMASDSISSVAYAGQEILFVLIGVLGLASYYWLGWISLMIIGLLFILTISYIQIIKAYPQGGGAYIVAKENLGTKLGLVAAASLLIDYILTVSVSASSGVAAITSAFPNLQPHAVKLVIISIIILTILNLRGVSESSKIFSIPTYLFILGMILLITYGVIKYFLYGAPTAKVNSFATNATGTLSIFLILRAFSSGCSALTGLEAVSNAVPSFKEPSQKNAKIVMILLSGLILFIFGGTSLLARFYHPVLPSNATILSQITFSVFGNSFMYYFIQITTAIISLMACNTAFTGFPMLMSVIAKDGFAPRQFTIKGKRLSLSIGIVVLSFISGILVFIFNADVHNLIPLYSVGVFLSFTLAQTGMIIHWKNSNESGWRKCVVINSIGMIVTFITTIIIIHEKFLEGAWIVIILIPILVFTMSSVWNHYNKVAEQLKVLKSDLENTSLGKKFTHIVIVPIASLNKASLSALQYARSITDDVIALSVSANKDELEKLKIKWNELNTDILLISKYSTYRQVITPLLQYLDTIADAASDTEKITVLMPQFVTHTWWGNLLHNHTGFFIRENLLRKSNIIISTYPYHLNDDK</sequence>
<keyword evidence="4 5" id="KW-0472">Membrane</keyword>
<feature type="transmembrane region" description="Helical" evidence="5">
    <location>
        <begin position="144"/>
        <end position="161"/>
    </location>
</feature>
<feature type="transmembrane region" description="Helical" evidence="5">
    <location>
        <begin position="347"/>
        <end position="369"/>
    </location>
</feature>
<dbReference type="STRING" id="1548.CSCA_3775"/>
<dbReference type="Pfam" id="PF13520">
    <property type="entry name" value="AA_permease_2"/>
    <property type="match status" value="1"/>
</dbReference>
<evidence type="ECO:0000256" key="5">
    <source>
        <dbReference type="SAM" id="Phobius"/>
    </source>
</evidence>
<evidence type="ECO:0000256" key="1">
    <source>
        <dbReference type="ARBA" id="ARBA00004141"/>
    </source>
</evidence>
<evidence type="ECO:0000313" key="7">
    <source>
        <dbReference type="Proteomes" id="UP000033115"/>
    </source>
</evidence>
<dbReference type="HOGENOM" id="CLU_017999_1_1_9"/>
<keyword evidence="3 5" id="KW-1133">Transmembrane helix</keyword>
<evidence type="ECO:0000313" key="6">
    <source>
        <dbReference type="EMBL" id="AKA70900.1"/>
    </source>
</evidence>
<dbReference type="InterPro" id="IPR053153">
    <property type="entry name" value="APC_K+_Transporter"/>
</dbReference>
<feature type="transmembrane region" description="Helical" evidence="5">
    <location>
        <begin position="375"/>
        <end position="397"/>
    </location>
</feature>
<dbReference type="PANTHER" id="PTHR47704:SF1">
    <property type="entry name" value="POTASSIUM TRANSPORTER KIMA"/>
    <property type="match status" value="1"/>
</dbReference>
<dbReference type="Gene3D" id="1.20.1740.10">
    <property type="entry name" value="Amino acid/polyamine transporter I"/>
    <property type="match status" value="1"/>
</dbReference>
<feature type="transmembrane region" description="Helical" evidence="5">
    <location>
        <begin position="434"/>
        <end position="454"/>
    </location>
</feature>
<dbReference type="RefSeq" id="WP_029159078.1">
    <property type="nucleotide sequence ID" value="NZ_CP009933.1"/>
</dbReference>
<reference evidence="6 7" key="1">
    <citation type="journal article" date="2015" name="J. Biotechnol.">
        <title>Complete genome sequence of a malodorant-producing acetogen, Clostridium scatologenes ATCC 25775(T).</title>
        <authorList>
            <person name="Zhu Z."/>
            <person name="Guo T."/>
            <person name="Zheng H."/>
            <person name="Song T."/>
            <person name="Ouyang P."/>
            <person name="Xie J."/>
        </authorList>
    </citation>
    <scope>NUCLEOTIDE SEQUENCE [LARGE SCALE GENOMIC DNA]</scope>
    <source>
        <strain evidence="6 7">ATCC 25775</strain>
    </source>
</reference>
<dbReference type="InterPro" id="IPR002293">
    <property type="entry name" value="AA/rel_permease1"/>
</dbReference>
<dbReference type="KEGG" id="csq:CSCA_3775"/>
<feature type="transmembrane region" description="Helical" evidence="5">
    <location>
        <begin position="409"/>
        <end position="428"/>
    </location>
</feature>
<dbReference type="GO" id="GO:0016020">
    <property type="term" value="C:membrane"/>
    <property type="evidence" value="ECO:0007669"/>
    <property type="project" value="UniProtKB-SubCell"/>
</dbReference>
<protein>
    <submittedName>
        <fullName evidence="6">Amino acid permease</fullName>
    </submittedName>
</protein>
<feature type="transmembrane region" description="Helical" evidence="5">
    <location>
        <begin position="107"/>
        <end position="138"/>
    </location>
</feature>
<keyword evidence="2 5" id="KW-0812">Transmembrane</keyword>
<proteinExistence type="predicted"/>
<feature type="transmembrane region" description="Helical" evidence="5">
    <location>
        <begin position="299"/>
        <end position="326"/>
    </location>
</feature>
<dbReference type="AlphaFoldDB" id="A0A0E3M7X9"/>
<name>A0A0E3M7X9_CLOSL</name>
<evidence type="ECO:0000256" key="3">
    <source>
        <dbReference type="ARBA" id="ARBA00022989"/>
    </source>
</evidence>
<organism evidence="6 7">
    <name type="scientific">Clostridium scatologenes</name>
    <dbReference type="NCBI Taxonomy" id="1548"/>
    <lineage>
        <taxon>Bacteria</taxon>
        <taxon>Bacillati</taxon>
        <taxon>Bacillota</taxon>
        <taxon>Clostridia</taxon>
        <taxon>Eubacteriales</taxon>
        <taxon>Clostridiaceae</taxon>
        <taxon>Clostridium</taxon>
    </lineage>
</organism>
<feature type="transmembrane region" description="Helical" evidence="5">
    <location>
        <begin position="173"/>
        <end position="194"/>
    </location>
</feature>
<feature type="transmembrane region" description="Helical" evidence="5">
    <location>
        <begin position="66"/>
        <end position="86"/>
    </location>
</feature>
<feature type="transmembrane region" description="Helical" evidence="5">
    <location>
        <begin position="253"/>
        <end position="273"/>
    </location>
</feature>
<evidence type="ECO:0000256" key="2">
    <source>
        <dbReference type="ARBA" id="ARBA00022692"/>
    </source>
</evidence>
<accession>A0A0E3M7X9</accession>